<reference evidence="2" key="2">
    <citation type="journal article" date="2021" name="PeerJ">
        <title>Extensive microbial diversity within the chicken gut microbiome revealed by metagenomics and culture.</title>
        <authorList>
            <person name="Gilroy R."/>
            <person name="Ravi A."/>
            <person name="Getino M."/>
            <person name="Pursley I."/>
            <person name="Horton D.L."/>
            <person name="Alikhan N.F."/>
            <person name="Baker D."/>
            <person name="Gharbi K."/>
            <person name="Hall N."/>
            <person name="Watson M."/>
            <person name="Adriaenssens E.M."/>
            <person name="Foster-Nyarko E."/>
            <person name="Jarju S."/>
            <person name="Secka A."/>
            <person name="Antonio M."/>
            <person name="Oren A."/>
            <person name="Chaudhuri R.R."/>
            <person name="La Ragione R."/>
            <person name="Hildebrand F."/>
            <person name="Pallen M.J."/>
        </authorList>
    </citation>
    <scope>NUCLEOTIDE SEQUENCE</scope>
    <source>
        <strain evidence="2">CHK193-30670</strain>
    </source>
</reference>
<evidence type="ECO:0000313" key="2">
    <source>
        <dbReference type="EMBL" id="HIU40625.1"/>
    </source>
</evidence>
<protein>
    <submittedName>
        <fullName evidence="2">Uncharacterized protein</fullName>
    </submittedName>
</protein>
<evidence type="ECO:0000313" key="3">
    <source>
        <dbReference type="Proteomes" id="UP000824074"/>
    </source>
</evidence>
<sequence length="335" mass="39345">MKKIVVFIILGICILCGIVILGFNLFKNDETTQNTKQTVSTWQTDANKEEITNLMKYLRADDTNSSNSFEEWIEKIRELSNDNLFAEKVIEEINKTNYFELENYEKDFLDFYIKQVIFDENVYSQKVAEDTPQEHYGNITNVYKANYNNEYVDLPRVLLVRFEKNQKTNKSNEYFVSFISNNGNIKIDTNFFENIQDGSTLYFLYSTSVMNITEDSFINNYPITVEEVDLNQINNLLNKYNDFISFLTEYRNNVYSSSRNEELQDVYEDKESENELSKSIPKVGMTASEVEKTSWGTPDKKNKNTYSWGTTEQWVYDNKGYVYFENGKVTSISER</sequence>
<feature type="transmembrane region" description="Helical" evidence="1">
    <location>
        <begin position="6"/>
        <end position="26"/>
    </location>
</feature>
<organism evidence="2 3">
    <name type="scientific">Candidatus Aphodocola excrementigallinarum</name>
    <dbReference type="NCBI Taxonomy" id="2840670"/>
    <lineage>
        <taxon>Bacteria</taxon>
        <taxon>Bacillati</taxon>
        <taxon>Bacillota</taxon>
        <taxon>Bacilli</taxon>
        <taxon>Candidatus Aphodocola</taxon>
    </lineage>
</organism>
<reference evidence="2" key="1">
    <citation type="submission" date="2020-10" db="EMBL/GenBank/DDBJ databases">
        <authorList>
            <person name="Gilroy R."/>
        </authorList>
    </citation>
    <scope>NUCLEOTIDE SEQUENCE</scope>
    <source>
        <strain evidence="2">CHK193-30670</strain>
    </source>
</reference>
<gene>
    <name evidence="2" type="ORF">IAB68_04935</name>
</gene>
<proteinExistence type="predicted"/>
<keyword evidence="1" id="KW-1133">Transmembrane helix</keyword>
<dbReference type="EMBL" id="DVMT01000049">
    <property type="protein sequence ID" value="HIU40625.1"/>
    <property type="molecule type" value="Genomic_DNA"/>
</dbReference>
<keyword evidence="1" id="KW-0472">Membrane</keyword>
<comment type="caution">
    <text evidence="2">The sequence shown here is derived from an EMBL/GenBank/DDBJ whole genome shotgun (WGS) entry which is preliminary data.</text>
</comment>
<dbReference type="AlphaFoldDB" id="A0A9D1IN15"/>
<dbReference type="Proteomes" id="UP000824074">
    <property type="component" value="Unassembled WGS sequence"/>
</dbReference>
<keyword evidence="1" id="KW-0812">Transmembrane</keyword>
<accession>A0A9D1IN15</accession>
<name>A0A9D1IN15_9FIRM</name>
<evidence type="ECO:0000256" key="1">
    <source>
        <dbReference type="SAM" id="Phobius"/>
    </source>
</evidence>